<dbReference type="Gene3D" id="1.10.10.1740">
    <property type="entry name" value="Transmembrane protein 14-like"/>
    <property type="match status" value="1"/>
</dbReference>
<keyword evidence="3 6" id="KW-0812">Transmembrane</keyword>
<dbReference type="AlphaFoldDB" id="A0AAD4RVH1"/>
<dbReference type="Pfam" id="PF20435">
    <property type="entry name" value="ASY3-like"/>
    <property type="match status" value="1"/>
</dbReference>
<reference evidence="8" key="1">
    <citation type="submission" date="2022-04" db="EMBL/GenBank/DDBJ databases">
        <title>A functionally conserved STORR gene fusion in Papaver species that diverged 16.8 million years ago.</title>
        <authorList>
            <person name="Catania T."/>
        </authorList>
    </citation>
    <scope>NUCLEOTIDE SEQUENCE</scope>
    <source>
        <strain evidence="8">S-188037</strain>
    </source>
</reference>
<evidence type="ECO:0000256" key="3">
    <source>
        <dbReference type="ARBA" id="ARBA00022692"/>
    </source>
</evidence>
<dbReference type="PANTHER" id="PTHR36027">
    <property type="entry name" value="MEIOSIS-SPECIFIC PROTEIN ASY3"/>
    <property type="match status" value="1"/>
</dbReference>
<gene>
    <name evidence="8" type="ORF">MKW98_025813</name>
</gene>
<feature type="domain" description="Meiosis-specific protein ASY3-like coiled-coil" evidence="7">
    <location>
        <begin position="38"/>
        <end position="83"/>
    </location>
</feature>
<evidence type="ECO:0000256" key="1">
    <source>
        <dbReference type="ARBA" id="ARBA00004370"/>
    </source>
</evidence>
<dbReference type="InterPro" id="IPR005349">
    <property type="entry name" value="TMEM14"/>
</dbReference>
<dbReference type="EMBL" id="JAJJMB010017985">
    <property type="protein sequence ID" value="KAI3832929.1"/>
    <property type="molecule type" value="Genomic_DNA"/>
</dbReference>
<protein>
    <recommendedName>
        <fullName evidence="7">Meiosis-specific protein ASY3-like coiled-coil domain-containing protein</fullName>
    </recommendedName>
</protein>
<feature type="transmembrane region" description="Helical" evidence="6">
    <location>
        <begin position="112"/>
        <end position="130"/>
    </location>
</feature>
<sequence length="220" mass="24950">NPPDWQEILTYFRGSELQNYFTCILEDNLKVSLAVYQPEEQQERLKIIQDKFKEEINQHIQDCKNTLDDLQAYQIELKENAEKEIPHFLLGILYGAFLCLGGFLSFMLTGSISGIMFGTILGGALLALSISSMRSFKRGQSSALALKGEAVIAGILFLRPLRLFFQGPSFSSFITTIISGYMVQLETRQVEANGVWRFGQLRGNTRSYKLTRNMNNDGQR</sequence>
<evidence type="ECO:0000313" key="8">
    <source>
        <dbReference type="EMBL" id="KAI3832929.1"/>
    </source>
</evidence>
<dbReference type="PRINTS" id="PR01868">
    <property type="entry name" value="ABCEFAMILY"/>
</dbReference>
<evidence type="ECO:0000256" key="2">
    <source>
        <dbReference type="ARBA" id="ARBA00007590"/>
    </source>
</evidence>
<evidence type="ECO:0000256" key="6">
    <source>
        <dbReference type="SAM" id="Phobius"/>
    </source>
</evidence>
<dbReference type="GO" id="GO:0051321">
    <property type="term" value="P:meiotic cell cycle"/>
    <property type="evidence" value="ECO:0007669"/>
    <property type="project" value="InterPro"/>
</dbReference>
<dbReference type="InterPro" id="IPR037731">
    <property type="entry name" value="ASY3-like"/>
</dbReference>
<feature type="non-terminal residue" evidence="8">
    <location>
        <position position="1"/>
    </location>
</feature>
<comment type="caution">
    <text evidence="8">The sequence shown here is derived from an EMBL/GenBank/DDBJ whole genome shotgun (WGS) entry which is preliminary data.</text>
</comment>
<dbReference type="InterPro" id="IPR013283">
    <property type="entry name" value="RLI1"/>
</dbReference>
<evidence type="ECO:0000256" key="4">
    <source>
        <dbReference type="ARBA" id="ARBA00022989"/>
    </source>
</evidence>
<keyword evidence="5 6" id="KW-0472">Membrane</keyword>
<comment type="subcellular location">
    <subcellularLocation>
        <location evidence="1">Membrane</location>
    </subcellularLocation>
</comment>
<dbReference type="Proteomes" id="UP001202328">
    <property type="component" value="Unassembled WGS sequence"/>
</dbReference>
<evidence type="ECO:0000256" key="5">
    <source>
        <dbReference type="ARBA" id="ARBA00023136"/>
    </source>
</evidence>
<organism evidence="8 9">
    <name type="scientific">Papaver atlanticum</name>
    <dbReference type="NCBI Taxonomy" id="357466"/>
    <lineage>
        <taxon>Eukaryota</taxon>
        <taxon>Viridiplantae</taxon>
        <taxon>Streptophyta</taxon>
        <taxon>Embryophyta</taxon>
        <taxon>Tracheophyta</taxon>
        <taxon>Spermatophyta</taxon>
        <taxon>Magnoliopsida</taxon>
        <taxon>Ranunculales</taxon>
        <taxon>Papaveraceae</taxon>
        <taxon>Papaveroideae</taxon>
        <taxon>Papaver</taxon>
    </lineage>
</organism>
<evidence type="ECO:0000259" key="7">
    <source>
        <dbReference type="Pfam" id="PF20435"/>
    </source>
</evidence>
<comment type="similarity">
    <text evidence="2">Belongs to the TMEM14 family.</text>
</comment>
<dbReference type="InterPro" id="IPR046845">
    <property type="entry name" value="ASY3-like_CC"/>
</dbReference>
<keyword evidence="9" id="KW-1185">Reference proteome</keyword>
<keyword evidence="4 6" id="KW-1133">Transmembrane helix</keyword>
<proteinExistence type="inferred from homology"/>
<evidence type="ECO:0000313" key="9">
    <source>
        <dbReference type="Proteomes" id="UP001202328"/>
    </source>
</evidence>
<dbReference type="GO" id="GO:0016020">
    <property type="term" value="C:membrane"/>
    <property type="evidence" value="ECO:0007669"/>
    <property type="project" value="UniProtKB-SubCell"/>
</dbReference>
<dbReference type="InterPro" id="IPR044890">
    <property type="entry name" value="TMEM14_sf"/>
</dbReference>
<feature type="transmembrane region" description="Helical" evidence="6">
    <location>
        <begin position="88"/>
        <end position="106"/>
    </location>
</feature>
<accession>A0AAD4RVH1</accession>
<name>A0AAD4RVH1_9MAGN</name>
<dbReference type="PANTHER" id="PTHR36027:SF1">
    <property type="entry name" value="MEIOSIS-SPECIFIC PROTEIN ASY3"/>
    <property type="match status" value="1"/>
</dbReference>
<dbReference type="Pfam" id="PF03647">
    <property type="entry name" value="Tmemb_14"/>
    <property type="match status" value="1"/>
</dbReference>